<feature type="domain" description="Sulfatase N-terminal" evidence="18">
    <location>
        <begin position="59"/>
        <end position="383"/>
    </location>
</feature>
<dbReference type="PANTHER" id="PTHR42693">
    <property type="entry name" value="ARYLSULFATASE FAMILY MEMBER"/>
    <property type="match status" value="1"/>
</dbReference>
<dbReference type="InterPro" id="IPR017850">
    <property type="entry name" value="Alkaline_phosphatase_core_sf"/>
</dbReference>
<evidence type="ECO:0000256" key="10">
    <source>
        <dbReference type="ARBA" id="ARBA00022801"/>
    </source>
</evidence>
<evidence type="ECO:0000256" key="14">
    <source>
        <dbReference type="ARBA" id="ARBA00023228"/>
    </source>
</evidence>
<dbReference type="GO" id="GO:0043890">
    <property type="term" value="F:N-acetylgalactosamine-6-sulfatase activity"/>
    <property type="evidence" value="ECO:0007669"/>
    <property type="project" value="UniProtKB-EC"/>
</dbReference>
<dbReference type="Gene3D" id="3.40.720.10">
    <property type="entry name" value="Alkaline Phosphatase, subunit A"/>
    <property type="match status" value="1"/>
</dbReference>
<dbReference type="PANTHER" id="PTHR42693:SF47">
    <property type="entry name" value="N-ACETYLGALACTOSAMINE-6-SULFATASE"/>
    <property type="match status" value="1"/>
</dbReference>
<dbReference type="AlphaFoldDB" id="A0AAV2ILI3"/>
<keyword evidence="9" id="KW-0732">Signal</keyword>
<comment type="subcellular location">
    <subcellularLocation>
        <location evidence="3">Lysosome</location>
    </subcellularLocation>
</comment>
<evidence type="ECO:0000256" key="4">
    <source>
        <dbReference type="ARBA" id="ARBA00008779"/>
    </source>
</evidence>
<keyword evidence="14" id="KW-0458">Lysosome</keyword>
<keyword evidence="12" id="KW-1015">Disulfide bond</keyword>
<evidence type="ECO:0000256" key="9">
    <source>
        <dbReference type="ARBA" id="ARBA00022729"/>
    </source>
</evidence>
<organism evidence="19 20">
    <name type="scientific">Lymnaea stagnalis</name>
    <name type="common">Great pond snail</name>
    <name type="synonym">Helix stagnalis</name>
    <dbReference type="NCBI Taxonomy" id="6523"/>
    <lineage>
        <taxon>Eukaryota</taxon>
        <taxon>Metazoa</taxon>
        <taxon>Spiralia</taxon>
        <taxon>Lophotrochozoa</taxon>
        <taxon>Mollusca</taxon>
        <taxon>Gastropoda</taxon>
        <taxon>Heterobranchia</taxon>
        <taxon>Euthyneura</taxon>
        <taxon>Panpulmonata</taxon>
        <taxon>Hygrophila</taxon>
        <taxon>Lymnaeoidea</taxon>
        <taxon>Lymnaeidae</taxon>
        <taxon>Lymnaea</taxon>
    </lineage>
</organism>
<evidence type="ECO:0000256" key="13">
    <source>
        <dbReference type="ARBA" id="ARBA00023180"/>
    </source>
</evidence>
<dbReference type="EC" id="3.1.6.4" evidence="6"/>
<dbReference type="InterPro" id="IPR000917">
    <property type="entry name" value="Sulfatase_N"/>
</dbReference>
<dbReference type="EMBL" id="CAXITT010000907">
    <property type="protein sequence ID" value="CAL1547143.1"/>
    <property type="molecule type" value="Genomic_DNA"/>
</dbReference>
<evidence type="ECO:0000256" key="6">
    <source>
        <dbReference type="ARBA" id="ARBA00012117"/>
    </source>
</evidence>
<keyword evidence="8" id="KW-0479">Metal-binding</keyword>
<evidence type="ECO:0000256" key="15">
    <source>
        <dbReference type="ARBA" id="ARBA00030478"/>
    </source>
</evidence>
<evidence type="ECO:0000256" key="3">
    <source>
        <dbReference type="ARBA" id="ARBA00004371"/>
    </source>
</evidence>
<evidence type="ECO:0000256" key="12">
    <source>
        <dbReference type="ARBA" id="ARBA00023157"/>
    </source>
</evidence>
<protein>
    <recommendedName>
        <fullName evidence="7">N-acetylgalactosamine-6-sulfatase</fullName>
        <ecNumber evidence="6">3.1.6.4</ecNumber>
    </recommendedName>
    <alternativeName>
        <fullName evidence="17">Chondroitinsulfatase</fullName>
    </alternativeName>
    <alternativeName>
        <fullName evidence="15">Galactose-6-sulfate sulfatase</fullName>
    </alternativeName>
    <alternativeName>
        <fullName evidence="16">N-acetylgalactosamine-6-sulfate sulfatase</fullName>
    </alternativeName>
</protein>
<evidence type="ECO:0000256" key="11">
    <source>
        <dbReference type="ARBA" id="ARBA00022837"/>
    </source>
</evidence>
<sequence>MSQVRKALDFSIPVLIIIVILSMNRITVGHTLAEKSRRTIHSFDINDENNNTITKGSKPNFVIMLMDDMGWGDLGIFGEPNKETPNLDKMAADGMLFPDFYSANPLCSPSRAALLSGRLPIRNGFYTTNMPGRNAYTPQNVVGGIPDHEILFPELLQTKGYRNKIIGKWHLGQQPQFHPLKHGFDEWFGSPNCHFGPYDGKTIPNIPVYKDADMVGRYFEDFVIDVKAGESNLTQMYIQEAVTFIEKQAKSGQPFFLYWAVDATHQPLYASAAFRGTSKRGLYGDAVRELDYGVGQILGALKAYGVADNTLAFFTSDNGAATYAKTNGGSNGPFLCGKLTTFEGGSREPTIAWWPSQIRSGQVSFQTGSLMDFYSTFLDLAGIPPPTDRPIDGINLRSALLDGKTVDRPIFYYRGDLLMAARVGKFKAHFWTWSNSWQEYQNGTGVDFCPGQDVLGVTTHEQVNRTLEPLLFALGADPGEKYVIRPSSERYRKQMPLIMEAVNEHLANLVPGAPQLNICDDSVMNWAPQGCEKLGRCLPIPKSNPSKCDWPH</sequence>
<comment type="subunit">
    <text evidence="5">Homodimer.</text>
</comment>
<dbReference type="InterPro" id="IPR050738">
    <property type="entry name" value="Sulfatase"/>
</dbReference>
<dbReference type="GO" id="GO:0005764">
    <property type="term" value="C:lysosome"/>
    <property type="evidence" value="ECO:0007669"/>
    <property type="project" value="UniProtKB-SubCell"/>
</dbReference>
<gene>
    <name evidence="19" type="ORF">GSLYS_00020468001</name>
</gene>
<comment type="similarity">
    <text evidence="4">Belongs to the sulfatase family.</text>
</comment>
<keyword evidence="13" id="KW-0325">Glycoprotein</keyword>
<dbReference type="Gene3D" id="3.30.1120.10">
    <property type="match status" value="1"/>
</dbReference>
<evidence type="ECO:0000256" key="17">
    <source>
        <dbReference type="ARBA" id="ARBA00033059"/>
    </source>
</evidence>
<accession>A0AAV2ILI3</accession>
<dbReference type="GO" id="GO:0046872">
    <property type="term" value="F:metal ion binding"/>
    <property type="evidence" value="ECO:0007669"/>
    <property type="project" value="UniProtKB-KW"/>
</dbReference>
<dbReference type="SUPFAM" id="SSF53649">
    <property type="entry name" value="Alkaline phosphatase-like"/>
    <property type="match status" value="1"/>
</dbReference>
<evidence type="ECO:0000256" key="2">
    <source>
        <dbReference type="ARBA" id="ARBA00001913"/>
    </source>
</evidence>
<comment type="cofactor">
    <cofactor evidence="2">
        <name>Ca(2+)</name>
        <dbReference type="ChEBI" id="CHEBI:29108"/>
    </cofactor>
</comment>
<reference evidence="19 20" key="1">
    <citation type="submission" date="2024-04" db="EMBL/GenBank/DDBJ databases">
        <authorList>
            <consortium name="Genoscope - CEA"/>
            <person name="William W."/>
        </authorList>
    </citation>
    <scope>NUCLEOTIDE SEQUENCE [LARGE SCALE GENOMIC DNA]</scope>
</reference>
<dbReference type="Pfam" id="PF00884">
    <property type="entry name" value="Sulfatase"/>
    <property type="match status" value="1"/>
</dbReference>
<evidence type="ECO:0000256" key="16">
    <source>
        <dbReference type="ARBA" id="ARBA00032952"/>
    </source>
</evidence>
<keyword evidence="11" id="KW-0106">Calcium</keyword>
<evidence type="ECO:0000256" key="5">
    <source>
        <dbReference type="ARBA" id="ARBA00011738"/>
    </source>
</evidence>
<evidence type="ECO:0000313" key="19">
    <source>
        <dbReference type="EMBL" id="CAL1547143.1"/>
    </source>
</evidence>
<evidence type="ECO:0000256" key="7">
    <source>
        <dbReference type="ARBA" id="ARBA00019527"/>
    </source>
</evidence>
<evidence type="ECO:0000256" key="8">
    <source>
        <dbReference type="ARBA" id="ARBA00022723"/>
    </source>
</evidence>
<proteinExistence type="inferred from homology"/>
<evidence type="ECO:0000256" key="1">
    <source>
        <dbReference type="ARBA" id="ARBA00000027"/>
    </source>
</evidence>
<dbReference type="GO" id="GO:0004065">
    <property type="term" value="F:arylsulfatase activity"/>
    <property type="evidence" value="ECO:0007669"/>
    <property type="project" value="TreeGrafter"/>
</dbReference>
<dbReference type="FunFam" id="3.40.720.10:FF:000021">
    <property type="entry name" value="Galactosamine (N-acetyl)-6-sulfatase"/>
    <property type="match status" value="1"/>
</dbReference>
<keyword evidence="20" id="KW-1185">Reference proteome</keyword>
<comment type="caution">
    <text evidence="19">The sequence shown here is derived from an EMBL/GenBank/DDBJ whole genome shotgun (WGS) entry which is preliminary data.</text>
</comment>
<name>A0AAV2ILI3_LYMST</name>
<dbReference type="Proteomes" id="UP001497497">
    <property type="component" value="Unassembled WGS sequence"/>
</dbReference>
<keyword evidence="10" id="KW-0378">Hydrolase</keyword>
<evidence type="ECO:0000313" key="20">
    <source>
        <dbReference type="Proteomes" id="UP001497497"/>
    </source>
</evidence>
<evidence type="ECO:0000259" key="18">
    <source>
        <dbReference type="Pfam" id="PF00884"/>
    </source>
</evidence>
<dbReference type="Pfam" id="PF14707">
    <property type="entry name" value="Sulfatase_C"/>
    <property type="match status" value="1"/>
</dbReference>
<comment type="catalytic activity">
    <reaction evidence="1">
        <text>Hydrolysis of the 6-sulfate groups of the N-acetyl-D-galactosamine 6-sulfate units of chondroitin sulfate and of the D-galactose 6-sulfate units of keratan sulfate.</text>
        <dbReference type="EC" id="3.1.6.4"/>
    </reaction>
</comment>